<name>A0A3R9F1F7_9PSEU</name>
<dbReference type="Pfam" id="PF13459">
    <property type="entry name" value="Fer4_15"/>
    <property type="match status" value="1"/>
</dbReference>
<gene>
    <name evidence="1" type="ORF">EIY87_32460</name>
</gene>
<reference evidence="1 2" key="1">
    <citation type="submission" date="2018-12" db="EMBL/GenBank/DDBJ databases">
        <title>Amycolatopsis eburnea sp. nov. actinomycete associate with arbuscular mycorrhiza fungal spore.</title>
        <authorList>
            <person name="Lumyong S."/>
            <person name="Chaiya L."/>
        </authorList>
    </citation>
    <scope>NUCLEOTIDE SEQUENCE [LARGE SCALE GENOMIC DNA]</scope>
    <source>
        <strain evidence="1 2">GLM-1</strain>
    </source>
</reference>
<comment type="caution">
    <text evidence="1">The sequence shown here is derived from an EMBL/GenBank/DDBJ whole genome shotgun (WGS) entry which is preliminary data.</text>
</comment>
<dbReference type="SUPFAM" id="SSF54862">
    <property type="entry name" value="4Fe-4S ferredoxins"/>
    <property type="match status" value="1"/>
</dbReference>
<dbReference type="Gene3D" id="3.30.70.20">
    <property type="match status" value="1"/>
</dbReference>
<proteinExistence type="predicted"/>
<keyword evidence="2" id="KW-1185">Reference proteome</keyword>
<protein>
    <submittedName>
        <fullName evidence="1">Ferredoxin</fullName>
    </submittedName>
</protein>
<evidence type="ECO:0000313" key="2">
    <source>
        <dbReference type="Proteomes" id="UP000267081"/>
    </source>
</evidence>
<dbReference type="Proteomes" id="UP000267081">
    <property type="component" value="Unassembled WGS sequence"/>
</dbReference>
<dbReference type="AlphaFoldDB" id="A0A3R9F1F7"/>
<evidence type="ECO:0000313" key="1">
    <source>
        <dbReference type="EMBL" id="RSD11505.1"/>
    </source>
</evidence>
<organism evidence="1 2">
    <name type="scientific">Amycolatopsis eburnea</name>
    <dbReference type="NCBI Taxonomy" id="2267691"/>
    <lineage>
        <taxon>Bacteria</taxon>
        <taxon>Bacillati</taxon>
        <taxon>Actinomycetota</taxon>
        <taxon>Actinomycetes</taxon>
        <taxon>Pseudonocardiales</taxon>
        <taxon>Pseudonocardiaceae</taxon>
        <taxon>Amycolatopsis</taxon>
    </lineage>
</organism>
<accession>A0A3R9F1F7</accession>
<dbReference type="OrthoDB" id="4741951at2"/>
<sequence length="72" mass="7428">MPGAGGSGVKLSVDPIGCRAHGLCADLLPEVVRLDEWGYPVLAKGPLPPELAAEARRAANACPALALRLRKA</sequence>
<dbReference type="EMBL" id="RSEC01000059">
    <property type="protein sequence ID" value="RSD11505.1"/>
    <property type="molecule type" value="Genomic_DNA"/>
</dbReference>